<protein>
    <submittedName>
        <fullName evidence="1">Uncharacterized protein</fullName>
    </submittedName>
</protein>
<evidence type="ECO:0000313" key="1">
    <source>
        <dbReference type="EMBL" id="QDP39888.1"/>
    </source>
</evidence>
<dbReference type="AlphaFoldDB" id="A0A516KEQ6"/>
<proteinExistence type="predicted"/>
<dbReference type="KEGG" id="aqt:FN924_06745"/>
<gene>
    <name evidence="1" type="ORF">FN924_06745</name>
</gene>
<sequence>MRKIIFYLTPLVIIGVVALTGWSPGEPNKNEEVQRTISQINAQSKEVGVASESADDQEILMGLKTVVATLARLESTLVDNPDKVQRIKKQGKALEKNWDVIEKMVEKNYPNDYKTIEESLYPLLSHTQEEKLQINKMKGLVKATRTKLQDFRTKLSSN</sequence>
<accession>A0A516KEQ6</accession>
<dbReference type="EMBL" id="CP041666">
    <property type="protein sequence ID" value="QDP39888.1"/>
    <property type="molecule type" value="Genomic_DNA"/>
</dbReference>
<keyword evidence="2" id="KW-1185">Reference proteome</keyword>
<evidence type="ECO:0000313" key="2">
    <source>
        <dbReference type="Proteomes" id="UP000315215"/>
    </source>
</evidence>
<reference evidence="1 2" key="1">
    <citation type="submission" date="2019-07" db="EMBL/GenBank/DDBJ databases">
        <authorList>
            <person name="Li J."/>
        </authorList>
    </citation>
    <scope>NUCLEOTIDE SEQUENCE [LARGE SCALE GENOMIC DNA]</scope>
    <source>
        <strain evidence="1 2">TKL69</strain>
    </source>
</reference>
<dbReference type="Proteomes" id="UP000315215">
    <property type="component" value="Chromosome"/>
</dbReference>
<organism evidence="1 2">
    <name type="scientific">Radiobacillus deserti</name>
    <dbReference type="NCBI Taxonomy" id="2594883"/>
    <lineage>
        <taxon>Bacteria</taxon>
        <taxon>Bacillati</taxon>
        <taxon>Bacillota</taxon>
        <taxon>Bacilli</taxon>
        <taxon>Bacillales</taxon>
        <taxon>Bacillaceae</taxon>
        <taxon>Radiobacillus</taxon>
    </lineage>
</organism>
<dbReference type="OrthoDB" id="2858248at2"/>
<dbReference type="RefSeq" id="WP_143892925.1">
    <property type="nucleotide sequence ID" value="NZ_CP041666.1"/>
</dbReference>
<name>A0A516KEQ6_9BACI</name>